<reference evidence="9" key="1">
    <citation type="submission" date="2021-11" db="EMBL/GenBank/DDBJ databases">
        <authorList>
            <consortium name="Genoscope - CEA"/>
            <person name="William W."/>
        </authorList>
    </citation>
    <scope>NUCLEOTIDE SEQUENCE</scope>
</reference>
<dbReference type="Pfam" id="PF00005">
    <property type="entry name" value="ABC_tran"/>
    <property type="match status" value="1"/>
</dbReference>
<dbReference type="InterPro" id="IPR013525">
    <property type="entry name" value="ABC2_TM"/>
</dbReference>
<feature type="compositionally biased region" description="Basic and acidic residues" evidence="6">
    <location>
        <begin position="224"/>
        <end position="234"/>
    </location>
</feature>
<evidence type="ECO:0000256" key="7">
    <source>
        <dbReference type="SAM" id="Phobius"/>
    </source>
</evidence>
<dbReference type="GO" id="GO:0016887">
    <property type="term" value="F:ATP hydrolysis activity"/>
    <property type="evidence" value="ECO:0007669"/>
    <property type="project" value="InterPro"/>
</dbReference>
<evidence type="ECO:0000256" key="1">
    <source>
        <dbReference type="ARBA" id="ARBA00004141"/>
    </source>
</evidence>
<dbReference type="Proteomes" id="UP000789595">
    <property type="component" value="Unassembled WGS sequence"/>
</dbReference>
<feature type="transmembrane region" description="Helical" evidence="7">
    <location>
        <begin position="314"/>
        <end position="335"/>
    </location>
</feature>
<evidence type="ECO:0000256" key="6">
    <source>
        <dbReference type="SAM" id="MobiDB-lite"/>
    </source>
</evidence>
<comment type="caution">
    <text evidence="9">The sequence shown here is derived from an EMBL/GenBank/DDBJ whole genome shotgun (WGS) entry which is preliminary data.</text>
</comment>
<dbReference type="Gene3D" id="3.40.50.300">
    <property type="entry name" value="P-loop containing nucleotide triphosphate hydrolases"/>
    <property type="match status" value="1"/>
</dbReference>
<dbReference type="GO" id="GO:0140359">
    <property type="term" value="F:ABC-type transporter activity"/>
    <property type="evidence" value="ECO:0007669"/>
    <property type="project" value="InterPro"/>
</dbReference>
<dbReference type="SUPFAM" id="SSF52540">
    <property type="entry name" value="P-loop containing nucleoside triphosphate hydrolases"/>
    <property type="match status" value="1"/>
</dbReference>
<evidence type="ECO:0000313" key="10">
    <source>
        <dbReference type="Proteomes" id="UP000789595"/>
    </source>
</evidence>
<proteinExistence type="predicted"/>
<protein>
    <recommendedName>
        <fullName evidence="8">ABC transporter domain-containing protein</fullName>
    </recommendedName>
</protein>
<gene>
    <name evidence="9" type="ORF">PECAL_3P00680</name>
</gene>
<dbReference type="AlphaFoldDB" id="A0A8J2SN24"/>
<feature type="transmembrane region" description="Helical" evidence="7">
    <location>
        <begin position="422"/>
        <end position="441"/>
    </location>
</feature>
<feature type="domain" description="ABC transporter" evidence="8">
    <location>
        <begin position="21"/>
        <end position="258"/>
    </location>
</feature>
<keyword evidence="5 7" id="KW-0472">Membrane</keyword>
<dbReference type="PANTHER" id="PTHR48041:SF139">
    <property type="entry name" value="PROTEIN SCARLET"/>
    <property type="match status" value="1"/>
</dbReference>
<evidence type="ECO:0000313" key="9">
    <source>
        <dbReference type="EMBL" id="CAH0370197.1"/>
    </source>
</evidence>
<evidence type="ECO:0000256" key="4">
    <source>
        <dbReference type="ARBA" id="ARBA00022989"/>
    </source>
</evidence>
<dbReference type="InterPro" id="IPR027417">
    <property type="entry name" value="P-loop_NTPase"/>
</dbReference>
<sequence>MDQSRIRAEKENVEYVETLGVHWRNLSVHFKDVQALAPCSGDVEAGQAVALMGPTGCGKTSLLNALARRGPVGGGQVWYGDDLAWSSALKRHVAFVEQDDLVFEGLTVRETLAFSARLRLPAASLKEKLERVDETLKLLRLESCAETPVGGMGGKTISAVVAPLSPLRRVTIAAKGRSYLQRLDGGTLAAPAGAPFHLPCPAAYSAPDWLMEIVVENKVDSDDEKKRVLDERHGPSTPPRTEPLRSLRAQKRRQRYAAPLTEQIAVLSRRSWKAVAPKVFKRSSLLLHGGNATLAGLMWWQLGYKEKDVFPRYTLAFAIPIAWIFFPLLDALPWFGAAQNMLRKDLACNAYRLEAWFVVDSTMNLVPMCAQSLMHLTIFYVLAGVSSNPAVWFALYAVLVASFLTFQSIGLMFSAGVSGENVVTVAMIYVTYVFLFTGLFVPVSQTAVPWAAIVALFVMFVVARSVAYLLLRRRMKQKERTDDCVSGRYADRGGESRRTSPSRASLVDVSV</sequence>
<keyword evidence="10" id="KW-1185">Reference proteome</keyword>
<feature type="region of interest" description="Disordered" evidence="6">
    <location>
        <begin position="224"/>
        <end position="245"/>
    </location>
</feature>
<evidence type="ECO:0000256" key="2">
    <source>
        <dbReference type="ARBA" id="ARBA00022448"/>
    </source>
</evidence>
<dbReference type="OrthoDB" id="66620at2759"/>
<evidence type="ECO:0000256" key="5">
    <source>
        <dbReference type="ARBA" id="ARBA00023136"/>
    </source>
</evidence>
<keyword evidence="2" id="KW-0813">Transport</keyword>
<dbReference type="PANTHER" id="PTHR48041">
    <property type="entry name" value="ABC TRANSPORTER G FAMILY MEMBER 28"/>
    <property type="match status" value="1"/>
</dbReference>
<keyword evidence="4 7" id="KW-1133">Transmembrane helix</keyword>
<feature type="transmembrane region" description="Helical" evidence="7">
    <location>
        <begin position="285"/>
        <end position="302"/>
    </location>
</feature>
<evidence type="ECO:0000256" key="3">
    <source>
        <dbReference type="ARBA" id="ARBA00022692"/>
    </source>
</evidence>
<feature type="transmembrane region" description="Helical" evidence="7">
    <location>
        <begin position="356"/>
        <end position="381"/>
    </location>
</feature>
<dbReference type="GO" id="GO:0005524">
    <property type="term" value="F:ATP binding"/>
    <property type="evidence" value="ECO:0007669"/>
    <property type="project" value="InterPro"/>
</dbReference>
<dbReference type="GO" id="GO:0016020">
    <property type="term" value="C:membrane"/>
    <property type="evidence" value="ECO:0007669"/>
    <property type="project" value="UniProtKB-SubCell"/>
</dbReference>
<feature type="transmembrane region" description="Helical" evidence="7">
    <location>
        <begin position="447"/>
        <end position="471"/>
    </location>
</feature>
<evidence type="ECO:0000259" key="8">
    <source>
        <dbReference type="PROSITE" id="PS50893"/>
    </source>
</evidence>
<dbReference type="InterPro" id="IPR003439">
    <property type="entry name" value="ABC_transporter-like_ATP-bd"/>
</dbReference>
<dbReference type="Pfam" id="PF01061">
    <property type="entry name" value="ABC2_membrane"/>
    <property type="match status" value="1"/>
</dbReference>
<feature type="transmembrane region" description="Helical" evidence="7">
    <location>
        <begin position="393"/>
        <end position="415"/>
    </location>
</feature>
<accession>A0A8J2SN24</accession>
<keyword evidence="3 7" id="KW-0812">Transmembrane</keyword>
<dbReference type="EMBL" id="CAKKNE010000003">
    <property type="protein sequence ID" value="CAH0370197.1"/>
    <property type="molecule type" value="Genomic_DNA"/>
</dbReference>
<dbReference type="InterPro" id="IPR050352">
    <property type="entry name" value="ABCG_transporters"/>
</dbReference>
<comment type="subcellular location">
    <subcellularLocation>
        <location evidence="1">Membrane</location>
        <topology evidence="1">Multi-pass membrane protein</topology>
    </subcellularLocation>
</comment>
<name>A0A8J2SN24_9STRA</name>
<dbReference type="PROSITE" id="PS50893">
    <property type="entry name" value="ABC_TRANSPORTER_2"/>
    <property type="match status" value="1"/>
</dbReference>
<organism evidence="9 10">
    <name type="scientific">Pelagomonas calceolata</name>
    <dbReference type="NCBI Taxonomy" id="35677"/>
    <lineage>
        <taxon>Eukaryota</taxon>
        <taxon>Sar</taxon>
        <taxon>Stramenopiles</taxon>
        <taxon>Ochrophyta</taxon>
        <taxon>Pelagophyceae</taxon>
        <taxon>Pelagomonadales</taxon>
        <taxon>Pelagomonadaceae</taxon>
        <taxon>Pelagomonas</taxon>
    </lineage>
</organism>